<dbReference type="InParanoid" id="A7EQ31"/>
<accession>A7EQ31</accession>
<evidence type="ECO:0000313" key="1">
    <source>
        <dbReference type="EMBL" id="EDO04947.1"/>
    </source>
</evidence>
<dbReference type="EMBL" id="CH476629">
    <property type="protein sequence ID" value="EDO04947.1"/>
    <property type="molecule type" value="Genomic_DNA"/>
</dbReference>
<reference evidence="2" key="1">
    <citation type="journal article" date="2011" name="PLoS Genet.">
        <title>Genomic analysis of the necrotrophic fungal pathogens Sclerotinia sclerotiorum and Botrytis cinerea.</title>
        <authorList>
            <person name="Amselem J."/>
            <person name="Cuomo C.A."/>
            <person name="van Kan J.A."/>
            <person name="Viaud M."/>
            <person name="Benito E.P."/>
            <person name="Couloux A."/>
            <person name="Coutinho P.M."/>
            <person name="de Vries R.P."/>
            <person name="Dyer P.S."/>
            <person name="Fillinger S."/>
            <person name="Fournier E."/>
            <person name="Gout L."/>
            <person name="Hahn M."/>
            <person name="Kohn L."/>
            <person name="Lapalu N."/>
            <person name="Plummer K.M."/>
            <person name="Pradier J.M."/>
            <person name="Quevillon E."/>
            <person name="Sharon A."/>
            <person name="Simon A."/>
            <person name="ten Have A."/>
            <person name="Tudzynski B."/>
            <person name="Tudzynski P."/>
            <person name="Wincker P."/>
            <person name="Andrew M."/>
            <person name="Anthouard V."/>
            <person name="Beever R.E."/>
            <person name="Beffa R."/>
            <person name="Benoit I."/>
            <person name="Bouzid O."/>
            <person name="Brault B."/>
            <person name="Chen Z."/>
            <person name="Choquer M."/>
            <person name="Collemare J."/>
            <person name="Cotton P."/>
            <person name="Danchin E.G."/>
            <person name="Da Silva C."/>
            <person name="Gautier A."/>
            <person name="Giraud C."/>
            <person name="Giraud T."/>
            <person name="Gonzalez C."/>
            <person name="Grossetete S."/>
            <person name="Guldener U."/>
            <person name="Henrissat B."/>
            <person name="Howlett B.J."/>
            <person name="Kodira C."/>
            <person name="Kretschmer M."/>
            <person name="Lappartient A."/>
            <person name="Leroch M."/>
            <person name="Levis C."/>
            <person name="Mauceli E."/>
            <person name="Neuveglise C."/>
            <person name="Oeser B."/>
            <person name="Pearson M."/>
            <person name="Poulain J."/>
            <person name="Poussereau N."/>
            <person name="Quesneville H."/>
            <person name="Rascle C."/>
            <person name="Schumacher J."/>
            <person name="Segurens B."/>
            <person name="Sexton A."/>
            <person name="Silva E."/>
            <person name="Sirven C."/>
            <person name="Soanes D.M."/>
            <person name="Talbot N.J."/>
            <person name="Templeton M."/>
            <person name="Yandava C."/>
            <person name="Yarden O."/>
            <person name="Zeng Q."/>
            <person name="Rollins J.A."/>
            <person name="Lebrun M.H."/>
            <person name="Dickman M."/>
        </authorList>
    </citation>
    <scope>NUCLEOTIDE SEQUENCE [LARGE SCALE GENOMIC DNA]</scope>
    <source>
        <strain evidence="2">ATCC 18683 / 1980 / Ss-1</strain>
    </source>
</reference>
<dbReference type="Proteomes" id="UP000001312">
    <property type="component" value="Unassembled WGS sequence"/>
</dbReference>
<dbReference type="GeneID" id="5487853"/>
<dbReference type="KEGG" id="ssl:SS1G_07431"/>
<name>A7EQ31_SCLS1</name>
<proteinExistence type="predicted"/>
<dbReference type="AlphaFoldDB" id="A7EQ31"/>
<keyword evidence="2" id="KW-1185">Reference proteome</keyword>
<gene>
    <name evidence="1" type="ORF">SS1G_07431</name>
</gene>
<dbReference type="RefSeq" id="XP_001591984.1">
    <property type="nucleotide sequence ID" value="XM_001591934.1"/>
</dbReference>
<dbReference type="HOGENOM" id="CLU_1993972_0_0_1"/>
<protein>
    <submittedName>
        <fullName evidence="1">Uncharacterized protein</fullName>
    </submittedName>
</protein>
<organism evidence="1 2">
    <name type="scientific">Sclerotinia sclerotiorum (strain ATCC 18683 / 1980 / Ss-1)</name>
    <name type="common">White mold</name>
    <name type="synonym">Whetzelinia sclerotiorum</name>
    <dbReference type="NCBI Taxonomy" id="665079"/>
    <lineage>
        <taxon>Eukaryota</taxon>
        <taxon>Fungi</taxon>
        <taxon>Dikarya</taxon>
        <taxon>Ascomycota</taxon>
        <taxon>Pezizomycotina</taxon>
        <taxon>Leotiomycetes</taxon>
        <taxon>Helotiales</taxon>
        <taxon>Sclerotiniaceae</taxon>
        <taxon>Sclerotinia</taxon>
    </lineage>
</organism>
<sequence length="125" mass="13814">MAAWAIVKINISEDLLGISLLVEIVLSVRLSRSFAIVICLSRFDTPLNSEIISDHRHIKSLGGFTIENSLMRRPNPCGKRLQKGYPTTMVPAELLSGAQLILSIEGTVCNIKSENGIYVSFRSRL</sequence>
<evidence type="ECO:0000313" key="2">
    <source>
        <dbReference type="Proteomes" id="UP000001312"/>
    </source>
</evidence>